<dbReference type="Gene3D" id="3.30.420.10">
    <property type="entry name" value="Ribonuclease H-like superfamily/Ribonuclease H"/>
    <property type="match status" value="1"/>
</dbReference>
<dbReference type="Proteomes" id="UP000319432">
    <property type="component" value="Plasmid p1821L01"/>
</dbReference>
<gene>
    <name evidence="1" type="ORF">EEL30_00550</name>
</gene>
<keyword evidence="2" id="KW-1185">Reference proteome</keyword>
<evidence type="ECO:0008006" key="3">
    <source>
        <dbReference type="Google" id="ProtNLM"/>
    </source>
</evidence>
<geneLocation type="plasmid" evidence="1 2">
    <name>p1821L01</name>
</geneLocation>
<name>A0A518V1Z2_BRELA</name>
<dbReference type="AlphaFoldDB" id="A0A518V1Z2"/>
<dbReference type="InterPro" id="IPR036397">
    <property type="entry name" value="RNaseH_sf"/>
</dbReference>
<dbReference type="EMBL" id="CP033461">
    <property type="protein sequence ID" value="QDX90994.1"/>
    <property type="molecule type" value="Genomic_DNA"/>
</dbReference>
<accession>A0A518V1Z2</accession>
<organism evidence="1 2">
    <name type="scientific">Brevibacillus laterosporus</name>
    <name type="common">Bacillus laterosporus</name>
    <dbReference type="NCBI Taxonomy" id="1465"/>
    <lineage>
        <taxon>Bacteria</taxon>
        <taxon>Bacillati</taxon>
        <taxon>Bacillota</taxon>
        <taxon>Bacilli</taxon>
        <taxon>Bacillales</taxon>
        <taxon>Paenibacillaceae</taxon>
        <taxon>Brevibacillus</taxon>
    </lineage>
</organism>
<reference evidence="1 2" key="1">
    <citation type="submission" date="2018-11" db="EMBL/GenBank/DDBJ databases">
        <title>Phylogenetic determinants of toxin gene distribution in genomes of Brevibacillus laterosporus.</title>
        <authorList>
            <person name="Glare T.R."/>
            <person name="Durrant A."/>
            <person name="Berry C."/>
            <person name="Palma L."/>
            <person name="Ormskirk M."/>
            <person name="Cox M.O."/>
        </authorList>
    </citation>
    <scope>NUCLEOTIDE SEQUENCE [LARGE SCALE GENOMIC DNA]</scope>
    <source>
        <strain evidence="1 2">1821L</strain>
        <plasmid evidence="1 2">p1821L01</plasmid>
    </source>
</reference>
<evidence type="ECO:0000313" key="1">
    <source>
        <dbReference type="EMBL" id="QDX90994.1"/>
    </source>
</evidence>
<sequence length="140" mass="16527">MLTGCFEVTRHKQHGLLAVSWLLNDDERIWEFKVPVKEYHSGSYIAINALLEEVNERSIKAITILGSNHLVMNQISGVWQVKNSKLYDLWLEAKAIYQEIPHIHFERLVLQQNVDDQQRENSYLKFDEDEDYQEAVISFY</sequence>
<protein>
    <recommendedName>
        <fullName evidence="3">RNase H type-1 domain-containing protein</fullName>
    </recommendedName>
</protein>
<evidence type="ECO:0000313" key="2">
    <source>
        <dbReference type="Proteomes" id="UP000319432"/>
    </source>
</evidence>
<keyword evidence="1" id="KW-0614">Plasmid</keyword>
<dbReference type="OrthoDB" id="5296884at2"/>
<proteinExistence type="predicted"/>
<dbReference type="GO" id="GO:0003676">
    <property type="term" value="F:nucleic acid binding"/>
    <property type="evidence" value="ECO:0007669"/>
    <property type="project" value="InterPro"/>
</dbReference>